<evidence type="ECO:0000256" key="3">
    <source>
        <dbReference type="ARBA" id="ARBA00022723"/>
    </source>
</evidence>
<dbReference type="EMBL" id="CP068046">
    <property type="protein sequence ID" value="QQR41022.1"/>
    <property type="molecule type" value="Genomic_DNA"/>
</dbReference>
<dbReference type="Gene3D" id="1.10.490.10">
    <property type="entry name" value="Globins"/>
    <property type="match status" value="1"/>
</dbReference>
<dbReference type="RefSeq" id="WP_201636861.1">
    <property type="nucleotide sequence ID" value="NZ_CP068046.1"/>
</dbReference>
<evidence type="ECO:0000256" key="2">
    <source>
        <dbReference type="ARBA" id="ARBA00022617"/>
    </source>
</evidence>
<keyword evidence="4" id="KW-0408">Iron</keyword>
<organism evidence="5 6">
    <name type="scientific">Devosia rhizoryzae</name>
    <dbReference type="NCBI Taxonomy" id="2774137"/>
    <lineage>
        <taxon>Bacteria</taxon>
        <taxon>Pseudomonadati</taxon>
        <taxon>Pseudomonadota</taxon>
        <taxon>Alphaproteobacteria</taxon>
        <taxon>Hyphomicrobiales</taxon>
        <taxon>Devosiaceae</taxon>
        <taxon>Devosia</taxon>
    </lineage>
</organism>
<dbReference type="InterPro" id="IPR012292">
    <property type="entry name" value="Globin/Proto"/>
</dbReference>
<dbReference type="Pfam" id="PF01152">
    <property type="entry name" value="Bac_globin"/>
    <property type="match status" value="1"/>
</dbReference>
<keyword evidence="6" id="KW-1185">Reference proteome</keyword>
<keyword evidence="1" id="KW-0813">Transport</keyword>
<reference evidence="5 6" key="1">
    <citation type="submission" date="2021-01" db="EMBL/GenBank/DDBJ databases">
        <title>Genome seq and assembly of Devosia sp. LEGU1.</title>
        <authorList>
            <person name="Chhetri G."/>
        </authorList>
    </citation>
    <scope>NUCLEOTIDE SEQUENCE [LARGE SCALE GENOMIC DNA]</scope>
    <source>
        <strain evidence="5 6">LEGU1</strain>
    </source>
</reference>
<dbReference type="InterPro" id="IPR009050">
    <property type="entry name" value="Globin-like_sf"/>
</dbReference>
<dbReference type="InterPro" id="IPR001486">
    <property type="entry name" value="Hemoglobin_trunc"/>
</dbReference>
<sequence>MTDTDRPPVGTQHVRVGWNTPEGLDEAMIRAVVDEFYARARLDDVIGPVFNRVIAGPDWPKHLATIADFWSSMLLGSGRYGGRPMPKHMAIPELSDAHFMRWLRLFRETVTELCPPEIAAIFIERSERVGNSFRMNIAMRRGEDIMTMGPLKREPAPVWTPDD</sequence>
<evidence type="ECO:0000256" key="1">
    <source>
        <dbReference type="ARBA" id="ARBA00022448"/>
    </source>
</evidence>
<name>A0ABX7CDX9_9HYPH</name>
<evidence type="ECO:0000256" key="4">
    <source>
        <dbReference type="ARBA" id="ARBA00023004"/>
    </source>
</evidence>
<protein>
    <submittedName>
        <fullName evidence="5">Group III truncated hemoglobin</fullName>
    </submittedName>
</protein>
<evidence type="ECO:0000313" key="6">
    <source>
        <dbReference type="Proteomes" id="UP000595857"/>
    </source>
</evidence>
<dbReference type="CDD" id="cd08916">
    <property type="entry name" value="TrHb3_P"/>
    <property type="match status" value="1"/>
</dbReference>
<keyword evidence="2" id="KW-0349">Heme</keyword>
<dbReference type="SUPFAM" id="SSF46458">
    <property type="entry name" value="Globin-like"/>
    <property type="match status" value="1"/>
</dbReference>
<proteinExistence type="predicted"/>
<keyword evidence="3" id="KW-0479">Metal-binding</keyword>
<accession>A0ABX7CDX9</accession>
<evidence type="ECO:0000313" key="5">
    <source>
        <dbReference type="EMBL" id="QQR41022.1"/>
    </source>
</evidence>
<dbReference type="Proteomes" id="UP000595857">
    <property type="component" value="Chromosome"/>
</dbReference>
<gene>
    <name evidence="5" type="ORF">JI748_08630</name>
</gene>